<proteinExistence type="predicted"/>
<evidence type="ECO:0000313" key="2">
    <source>
        <dbReference type="EMBL" id="PZQ97760.1"/>
    </source>
</evidence>
<keyword evidence="1" id="KW-1133">Transmembrane helix</keyword>
<dbReference type="AlphaFoldDB" id="A0A2W5UIN4"/>
<keyword evidence="1" id="KW-0812">Transmembrane</keyword>
<protein>
    <recommendedName>
        <fullName evidence="4">Translocase</fullName>
    </recommendedName>
</protein>
<sequence>MATDRPDSGDRFRVVKNREIGMNSERKQRLVRIVVVIAIAVGAGHVAQSNTQPKVRFASLIPDLWPASVGPVAAATPDIAWREPTPDPIAPPRLPADDLRPAIPQVSHVAPPGPRAELDCTPELSLSPSPGAMINARLSAPCHPETRVVMRHAGLAVTYATDKAGILSVTLPALVPDATVSALFAGGNIVEAAMTLPEAARHQRFGVQWMGGQSFGVDAFENGGDFGLPGHVSAANTQGPADGMMPSNGFLTLLGDDSVENPMLAQVYTFPAGAEDIPVIVEAAITEATCGREILGETIASSHGAVKVADLSVTMPGCDAKGDYLVLKNLVPDLKLAAAN</sequence>
<accession>A0A2W5UIN4</accession>
<dbReference type="Proteomes" id="UP000248975">
    <property type="component" value="Unassembled WGS sequence"/>
</dbReference>
<evidence type="ECO:0000256" key="1">
    <source>
        <dbReference type="SAM" id="Phobius"/>
    </source>
</evidence>
<evidence type="ECO:0008006" key="4">
    <source>
        <dbReference type="Google" id="ProtNLM"/>
    </source>
</evidence>
<reference evidence="2 3" key="1">
    <citation type="submission" date="2017-08" db="EMBL/GenBank/DDBJ databases">
        <title>Infants hospitalized years apart are colonized by the same room-sourced microbial strains.</title>
        <authorList>
            <person name="Brooks B."/>
            <person name="Olm M.R."/>
            <person name="Firek B.A."/>
            <person name="Baker R."/>
            <person name="Thomas B.C."/>
            <person name="Morowitz M.J."/>
            <person name="Banfield J.F."/>
        </authorList>
    </citation>
    <scope>NUCLEOTIDE SEQUENCE [LARGE SCALE GENOMIC DNA]</scope>
    <source>
        <strain evidence="2">S2_003_000_R2_11</strain>
    </source>
</reference>
<dbReference type="EMBL" id="QFQS01000002">
    <property type="protein sequence ID" value="PZQ97760.1"/>
    <property type="molecule type" value="Genomic_DNA"/>
</dbReference>
<evidence type="ECO:0000313" key="3">
    <source>
        <dbReference type="Proteomes" id="UP000248975"/>
    </source>
</evidence>
<gene>
    <name evidence="2" type="ORF">DI533_11390</name>
</gene>
<organism evidence="2 3">
    <name type="scientific">Cereibacter sphaeroides</name>
    <name type="common">Rhodobacter sphaeroides</name>
    <dbReference type="NCBI Taxonomy" id="1063"/>
    <lineage>
        <taxon>Bacteria</taxon>
        <taxon>Pseudomonadati</taxon>
        <taxon>Pseudomonadota</taxon>
        <taxon>Alphaproteobacteria</taxon>
        <taxon>Rhodobacterales</taxon>
        <taxon>Paracoccaceae</taxon>
        <taxon>Cereibacter</taxon>
    </lineage>
</organism>
<feature type="transmembrane region" description="Helical" evidence="1">
    <location>
        <begin position="30"/>
        <end position="47"/>
    </location>
</feature>
<comment type="caution">
    <text evidence="2">The sequence shown here is derived from an EMBL/GenBank/DDBJ whole genome shotgun (WGS) entry which is preliminary data.</text>
</comment>
<name>A0A2W5UIN4_CERSP</name>
<keyword evidence="1" id="KW-0472">Membrane</keyword>